<dbReference type="InterPro" id="IPR043128">
    <property type="entry name" value="Rev_trsase/Diguanyl_cyclase"/>
</dbReference>
<dbReference type="PROSITE" id="PS50887">
    <property type="entry name" value="GGDEF"/>
    <property type="match status" value="1"/>
</dbReference>
<dbReference type="PROSITE" id="PS50883">
    <property type="entry name" value="EAL"/>
    <property type="match status" value="1"/>
</dbReference>
<protein>
    <submittedName>
        <fullName evidence="6">Diguanylate cyclase/phosphodiesterase with PAS/PAC sensor(S)</fullName>
    </submittedName>
</protein>
<keyword evidence="1" id="KW-0812">Transmembrane</keyword>
<gene>
    <name evidence="6" type="ordered locus">Cyast_2762</name>
</gene>
<keyword evidence="7" id="KW-1185">Reference proteome</keyword>
<dbReference type="SMART" id="SM00086">
    <property type="entry name" value="PAC"/>
    <property type="match status" value="1"/>
</dbReference>
<dbReference type="EMBL" id="CP003940">
    <property type="protein sequence ID" value="AFZ48704.1"/>
    <property type="molecule type" value="Genomic_DNA"/>
</dbReference>
<dbReference type="PANTHER" id="PTHR44757:SF2">
    <property type="entry name" value="BIOFILM ARCHITECTURE MAINTENANCE PROTEIN MBAA"/>
    <property type="match status" value="1"/>
</dbReference>
<dbReference type="CDD" id="cd01948">
    <property type="entry name" value="EAL"/>
    <property type="match status" value="1"/>
</dbReference>
<dbReference type="InterPro" id="IPR001610">
    <property type="entry name" value="PAC"/>
</dbReference>
<dbReference type="Gene3D" id="3.30.450.20">
    <property type="entry name" value="PAS domain"/>
    <property type="match status" value="1"/>
</dbReference>
<dbReference type="Gene3D" id="3.40.190.10">
    <property type="entry name" value="Periplasmic binding protein-like II"/>
    <property type="match status" value="2"/>
</dbReference>
<accession>K9YPB7</accession>
<feature type="transmembrane region" description="Helical" evidence="1">
    <location>
        <begin position="12"/>
        <end position="32"/>
    </location>
</feature>
<dbReference type="InterPro" id="IPR052155">
    <property type="entry name" value="Biofilm_reg_signaling"/>
</dbReference>
<dbReference type="STRING" id="292563.Cyast_2762"/>
<dbReference type="FunFam" id="3.30.70.270:FF:000001">
    <property type="entry name" value="Diguanylate cyclase domain protein"/>
    <property type="match status" value="1"/>
</dbReference>
<evidence type="ECO:0000313" key="7">
    <source>
        <dbReference type="Proteomes" id="UP000010483"/>
    </source>
</evidence>
<evidence type="ECO:0000313" key="6">
    <source>
        <dbReference type="EMBL" id="AFZ48704.1"/>
    </source>
</evidence>
<evidence type="ECO:0000259" key="5">
    <source>
        <dbReference type="PROSITE" id="PS50887"/>
    </source>
</evidence>
<dbReference type="SMART" id="SM00267">
    <property type="entry name" value="GGDEF"/>
    <property type="match status" value="1"/>
</dbReference>
<dbReference type="NCBIfam" id="TIGR00229">
    <property type="entry name" value="sensory_box"/>
    <property type="match status" value="1"/>
</dbReference>
<dbReference type="KEGG" id="csn:Cyast_2762"/>
<dbReference type="HOGENOM" id="CLU_000445_70_36_3"/>
<sequence>MKNYFYGYVKRIRYGIILIGCMYLILVGQITLGQTNINDSQTLKVGIYQNSPKVFIDNNNNPAGFWVDVLNEIARINSWSIVYVPCAWNDCLNLVQESELDLMIDVAYSPERDRIFAFNNNVVLASWSEIYARPGLELNSILDLDGKTIGILRSSIQQDILEQEIQAFGIFPRIVEVDNFDDIFVLLENREIDAGIANNFLGRRNSLEYNVSRTNILINPARLHFITPNEDPKNILPELDLALESLIDDSDSIYYQARSRWLEPEKIFGWEDIFAMLINSIIYLPFFGLIFVALWNYLLKKEVAQRKIIEQNLQESKDRYITLTNSIPVGVFQTNNNYECLYANKYCCDLMGLSEEEIKKKGWLDGIHPDDREKVLREWLQSFEKNKSFELEYRIQKPDKSIIWVYGQCLAEYNQQNKIKGYIGTITNISDRILAEQQLKHNAFHDRLTGLANRELLTERLELAIHKHKRNPKVRFAILFLDLDNFKVINDSLGHSMGDKLLIAVAKMLQDFIRETDIAARLGGDEFVILLEDVDGIQEAIVVTERILNALKHPFVLDNREVFIQTSIGITTSTNGEDSAQNLLRDADIAMYRAKQRGKGKYAIFDPTMHSQAVERLHLESDLRNALDKNQFVLYYQPIFNLDSGTIEGFEALIRWQHPEKGLVSPFKFIPIVEEMGLIIPLGEWILNTACQQLSFWQKQFNVPLKLSVNLSVKQLNSCLIKVLERILEQYEVLPNTLTLEITESMLIENIEVTSHLLHQIKDKNISISIDDFGTGYSCFSYLHRLPVDVLKIDRSFINDLELDHRNQLIAESIITLSKSIGMSVIAEGIETHNQKIWLQNHGCKLGQGYLFSPPLPPLRATMMLEKGSSQDSRKVQF</sequence>
<dbReference type="Pfam" id="PF00563">
    <property type="entry name" value="EAL"/>
    <property type="match status" value="1"/>
</dbReference>
<evidence type="ECO:0000259" key="4">
    <source>
        <dbReference type="PROSITE" id="PS50883"/>
    </source>
</evidence>
<dbReference type="CDD" id="cd01949">
    <property type="entry name" value="GGDEF"/>
    <property type="match status" value="1"/>
</dbReference>
<dbReference type="InterPro" id="IPR000014">
    <property type="entry name" value="PAS"/>
</dbReference>
<dbReference type="InterPro" id="IPR000700">
    <property type="entry name" value="PAS-assoc_C"/>
</dbReference>
<dbReference type="PANTHER" id="PTHR44757">
    <property type="entry name" value="DIGUANYLATE CYCLASE DGCP"/>
    <property type="match status" value="1"/>
</dbReference>
<dbReference type="FunFam" id="3.20.20.450:FF:000001">
    <property type="entry name" value="Cyclic di-GMP phosphodiesterase yahA"/>
    <property type="match status" value="1"/>
</dbReference>
<dbReference type="BioCyc" id="CSTA292563:G1353-2766-MONOMER"/>
<dbReference type="SUPFAM" id="SSF141868">
    <property type="entry name" value="EAL domain-like"/>
    <property type="match status" value="1"/>
</dbReference>
<dbReference type="SUPFAM" id="SSF53850">
    <property type="entry name" value="Periplasmic binding protein-like II"/>
    <property type="match status" value="1"/>
</dbReference>
<dbReference type="Gene3D" id="3.20.20.450">
    <property type="entry name" value="EAL domain"/>
    <property type="match status" value="1"/>
</dbReference>
<dbReference type="SMART" id="SM00091">
    <property type="entry name" value="PAS"/>
    <property type="match status" value="1"/>
</dbReference>
<dbReference type="PATRIC" id="fig|292563.3.peg.2881"/>
<dbReference type="SMART" id="SM00052">
    <property type="entry name" value="EAL"/>
    <property type="match status" value="1"/>
</dbReference>
<dbReference type="Pfam" id="PF08447">
    <property type="entry name" value="PAS_3"/>
    <property type="match status" value="1"/>
</dbReference>
<dbReference type="InterPro" id="IPR035965">
    <property type="entry name" value="PAS-like_dom_sf"/>
</dbReference>
<dbReference type="CDD" id="cd00130">
    <property type="entry name" value="PAS"/>
    <property type="match status" value="1"/>
</dbReference>
<reference evidence="7" key="1">
    <citation type="journal article" date="2013" name="Proc. Natl. Acad. Sci. U.S.A.">
        <title>Improving the coverage of the cyanobacterial phylum using diversity-driven genome sequencing.</title>
        <authorList>
            <person name="Shih P.M."/>
            <person name="Wu D."/>
            <person name="Latifi A."/>
            <person name="Axen S.D."/>
            <person name="Fewer D.P."/>
            <person name="Talla E."/>
            <person name="Calteau A."/>
            <person name="Cai F."/>
            <person name="Tandeau de Marsac N."/>
            <person name="Rippka R."/>
            <person name="Herdman M."/>
            <person name="Sivonen K."/>
            <person name="Coursin T."/>
            <person name="Laurent T."/>
            <person name="Goodwin L."/>
            <person name="Nolan M."/>
            <person name="Davenport K.W."/>
            <person name="Han C.S."/>
            <person name="Rubin E.M."/>
            <person name="Eisen J.A."/>
            <person name="Woyke T."/>
            <person name="Gugger M."/>
            <person name="Kerfeld C.A."/>
        </authorList>
    </citation>
    <scope>NUCLEOTIDE SEQUENCE [LARGE SCALE GENOMIC DNA]</scope>
    <source>
        <strain evidence="7">ATCC 29140 / PCC 7202</strain>
    </source>
</reference>
<dbReference type="InterPro" id="IPR001633">
    <property type="entry name" value="EAL_dom"/>
</dbReference>
<name>K9YPB7_CYASC</name>
<dbReference type="InterPro" id="IPR029787">
    <property type="entry name" value="Nucleotide_cyclase"/>
</dbReference>
<dbReference type="Pfam" id="PF00990">
    <property type="entry name" value="GGDEF"/>
    <property type="match status" value="1"/>
</dbReference>
<dbReference type="Gene3D" id="3.30.70.270">
    <property type="match status" value="1"/>
</dbReference>
<dbReference type="PROSITE" id="PS50113">
    <property type="entry name" value="PAC"/>
    <property type="match status" value="1"/>
</dbReference>
<dbReference type="Proteomes" id="UP000010483">
    <property type="component" value="Chromosome"/>
</dbReference>
<dbReference type="InterPro" id="IPR013655">
    <property type="entry name" value="PAS_fold_3"/>
</dbReference>
<feature type="transmembrane region" description="Helical" evidence="1">
    <location>
        <begin position="273"/>
        <end position="298"/>
    </location>
</feature>
<feature type="domain" description="PAC" evidence="3">
    <location>
        <begin position="389"/>
        <end position="441"/>
    </location>
</feature>
<dbReference type="InterPro" id="IPR035919">
    <property type="entry name" value="EAL_sf"/>
</dbReference>
<feature type="domain" description="PAS" evidence="2">
    <location>
        <begin position="316"/>
        <end position="387"/>
    </location>
</feature>
<evidence type="ECO:0000256" key="1">
    <source>
        <dbReference type="SAM" id="Phobius"/>
    </source>
</evidence>
<dbReference type="InterPro" id="IPR000160">
    <property type="entry name" value="GGDEF_dom"/>
</dbReference>
<dbReference type="AlphaFoldDB" id="K9YPB7"/>
<organism evidence="6 7">
    <name type="scientific">Cyanobacterium stanieri (strain ATCC 29140 / PCC 7202)</name>
    <dbReference type="NCBI Taxonomy" id="292563"/>
    <lineage>
        <taxon>Bacteria</taxon>
        <taxon>Bacillati</taxon>
        <taxon>Cyanobacteriota</taxon>
        <taxon>Cyanophyceae</taxon>
        <taxon>Oscillatoriophycideae</taxon>
        <taxon>Chroococcales</taxon>
        <taxon>Geminocystaceae</taxon>
        <taxon>Cyanobacterium</taxon>
    </lineage>
</organism>
<feature type="domain" description="GGDEF" evidence="5">
    <location>
        <begin position="474"/>
        <end position="607"/>
    </location>
</feature>
<dbReference type="NCBIfam" id="TIGR00254">
    <property type="entry name" value="GGDEF"/>
    <property type="match status" value="1"/>
</dbReference>
<dbReference type="SUPFAM" id="SSF55785">
    <property type="entry name" value="PYP-like sensor domain (PAS domain)"/>
    <property type="match status" value="1"/>
</dbReference>
<dbReference type="eggNOG" id="COG5001">
    <property type="taxonomic scope" value="Bacteria"/>
</dbReference>
<evidence type="ECO:0000259" key="3">
    <source>
        <dbReference type="PROSITE" id="PS50113"/>
    </source>
</evidence>
<dbReference type="SMART" id="SM00062">
    <property type="entry name" value="PBPb"/>
    <property type="match status" value="1"/>
</dbReference>
<dbReference type="SUPFAM" id="SSF55073">
    <property type="entry name" value="Nucleotide cyclase"/>
    <property type="match status" value="1"/>
</dbReference>
<feature type="domain" description="EAL" evidence="4">
    <location>
        <begin position="616"/>
        <end position="869"/>
    </location>
</feature>
<proteinExistence type="predicted"/>
<evidence type="ECO:0000259" key="2">
    <source>
        <dbReference type="PROSITE" id="PS50112"/>
    </source>
</evidence>
<dbReference type="PROSITE" id="PS50112">
    <property type="entry name" value="PAS"/>
    <property type="match status" value="1"/>
</dbReference>
<dbReference type="InterPro" id="IPR001638">
    <property type="entry name" value="Solute-binding_3/MltF_N"/>
</dbReference>
<keyword evidence="1" id="KW-0472">Membrane</keyword>
<keyword evidence="1" id="KW-1133">Transmembrane helix</keyword>
<dbReference type="Pfam" id="PF00497">
    <property type="entry name" value="SBP_bac_3"/>
    <property type="match status" value="1"/>
</dbReference>